<evidence type="ECO:0000259" key="1">
    <source>
        <dbReference type="Pfam" id="PF14577"/>
    </source>
</evidence>
<dbReference type="GO" id="GO:0010088">
    <property type="term" value="P:phloem development"/>
    <property type="evidence" value="ECO:0007669"/>
    <property type="project" value="InterPro"/>
</dbReference>
<evidence type="ECO:0000313" key="3">
    <source>
        <dbReference type="Proteomes" id="UP001177003"/>
    </source>
</evidence>
<feature type="domain" description="Sieve element occlusion C-terminal" evidence="1">
    <location>
        <begin position="201"/>
        <end position="237"/>
    </location>
</feature>
<proteinExistence type="predicted"/>
<protein>
    <recommendedName>
        <fullName evidence="1">Sieve element occlusion C-terminal domain-containing protein</fullName>
    </recommendedName>
</protein>
<dbReference type="AlphaFoldDB" id="A0AA36E357"/>
<name>A0AA36E357_LACSI</name>
<dbReference type="Pfam" id="PF14577">
    <property type="entry name" value="SEO_C"/>
    <property type="match status" value="1"/>
</dbReference>
<dbReference type="EMBL" id="OX465080">
    <property type="protein sequence ID" value="CAI9281261.1"/>
    <property type="molecule type" value="Genomic_DNA"/>
</dbReference>
<dbReference type="PANTHER" id="PTHR33232:SF23">
    <property type="entry name" value="SIEVE ELEMENT OCCLUSION"/>
    <property type="match status" value="1"/>
</dbReference>
<evidence type="ECO:0000313" key="2">
    <source>
        <dbReference type="EMBL" id="CAI9281261.1"/>
    </source>
</evidence>
<sequence>MGILILKSYCCLVDAGEKKEIAFRRSFNQLFETSNMDNMKILKILISPRDDIQPLFDGNKKMKVSLEVLRRRSVLLLILGLDMSREEFSILEEIYNESRIHRSRTNALYEVVWIPIVDPSINYTKEMDRKFEEMKEKIPWYSLSHPSIIDKVVIKCIGDRWHFRKRPILVVLDPQGMELSPIAIHMMWIWGRNAFPFTSMKEELLWRNETWRLELLVCRMDSTIKNWIREDKYIFLFEEMISSGYANSQTQLW</sequence>
<organism evidence="2 3">
    <name type="scientific">Lactuca saligna</name>
    <name type="common">Willowleaf lettuce</name>
    <dbReference type="NCBI Taxonomy" id="75948"/>
    <lineage>
        <taxon>Eukaryota</taxon>
        <taxon>Viridiplantae</taxon>
        <taxon>Streptophyta</taxon>
        <taxon>Embryophyta</taxon>
        <taxon>Tracheophyta</taxon>
        <taxon>Spermatophyta</taxon>
        <taxon>Magnoliopsida</taxon>
        <taxon>eudicotyledons</taxon>
        <taxon>Gunneridae</taxon>
        <taxon>Pentapetalae</taxon>
        <taxon>asterids</taxon>
        <taxon>campanulids</taxon>
        <taxon>Asterales</taxon>
        <taxon>Asteraceae</taxon>
        <taxon>Cichorioideae</taxon>
        <taxon>Cichorieae</taxon>
        <taxon>Lactucinae</taxon>
        <taxon>Lactuca</taxon>
    </lineage>
</organism>
<dbReference type="Proteomes" id="UP001177003">
    <property type="component" value="Chromosome 4"/>
</dbReference>
<accession>A0AA36E357</accession>
<dbReference type="InterPro" id="IPR027944">
    <property type="entry name" value="SEO_C"/>
</dbReference>
<reference evidence="2" key="1">
    <citation type="submission" date="2023-04" db="EMBL/GenBank/DDBJ databases">
        <authorList>
            <person name="Vijverberg K."/>
            <person name="Xiong W."/>
            <person name="Schranz E."/>
        </authorList>
    </citation>
    <scope>NUCLEOTIDE SEQUENCE</scope>
</reference>
<dbReference type="PANTHER" id="PTHR33232">
    <property type="entry name" value="PROTEIN SIEVE ELEMENT OCCLUSION B-LIKE"/>
    <property type="match status" value="1"/>
</dbReference>
<keyword evidence="3" id="KW-1185">Reference proteome</keyword>
<gene>
    <name evidence="2" type="ORF">LSALG_LOCUS20969</name>
</gene>
<dbReference type="InterPro" id="IPR039299">
    <property type="entry name" value="SEOA"/>
</dbReference>